<comment type="caution">
    <text evidence="5">The sequence shown here is derived from an EMBL/GenBank/DDBJ whole genome shotgun (WGS) entry which is preliminary data.</text>
</comment>
<feature type="region of interest" description="Disordered" evidence="1">
    <location>
        <begin position="755"/>
        <end position="777"/>
    </location>
</feature>
<sequence length="982" mass="102983">MSTSLVEKVFATLAEFSSATRLYELAIPSVDADLGSGGLLVEAFVAMDALQETGPRDLIVLSTSANVDLPGLLGRSASLQVSLADGTRTSFSGDITETAALGSEGGLARYRLRLTPWLWRLSQVRNSRVWQDKAVVEIVDDVLSAYQPLAQWRWSEETNTFLANVPARSYCCQYRESDYDFVRRLLSEEGLAWRFEEATEGSCMVLFADSTQHCAVPEDASSAANGGIRFHGARTAEKQDSIQALQKRRKVVSTLATLLSYDYKAKKAVGASVPSRQQYAKLPVLESYDVPGQYAFASGALAQHYAELQMEAREARSQPWQGRSTVRTLAAGTRIDVTQGPLAMFGDAPASYTILRVTSVGVNNLPSPAVRALAELFGPIPELLEDVLLEADLADEDMALVIDQARKLGYANRFDALAAEVPWRPELPGSDARSHPKPTAHGAQSAIVIGADGSDQASGADELYCDALGRIRIRYHWQDSSDASCWVRVAQRTAAGGMGSQFLPRIGQEVLVQFIENDIDRPIVIGALYNGQGEGGHAPTPGGQAADGDDPAAVFQPAGDHAPSAQGNLAAGNSPVWHGASSANDGHRNAAAQWGVRTKEFGGSGYNQLLFDDTDAQGRVQLRSTHAGSELSLGHLIHAADNYRGSLRGQGAELRTDAYGAVRGGAGLLVSSYKVAHGATNRDPAGDNAAGIALMKQAVKLGETFSEAAKTHQTVALATSIGSIKAGASTLSEKEPPLTALMTAVSGMVGGDSLDAARADAGSRKTSPDDGSLPHSADPVIAVSAKAGLGVTAGGALQLSNGETIGLMSGADTQFVAGGALRMHSGQAMGVLGGAVGAGEGGLGVQLIAAKDAVDIQAQADVLKVQARDEVTVVSASSFVDFAAAKSISLSTAGGANITIDGGNITVQCPGKIMIHAGKKSFSGAARNEHVMPVLPKAENTWVQVAAQYDDAWNTPWPLAGLHFKVDDKTLAESLSINGKQG</sequence>
<feature type="domain" description="DUF2345" evidence="3">
    <location>
        <begin position="770"/>
        <end position="926"/>
    </location>
</feature>
<dbReference type="Gene3D" id="4.10.220.110">
    <property type="match status" value="1"/>
</dbReference>
<name>A0ABQ1KV97_9BURK</name>
<protein>
    <submittedName>
        <fullName evidence="5">Type IV secretion protein Rhs</fullName>
    </submittedName>
</protein>
<dbReference type="InterPro" id="IPR018769">
    <property type="entry name" value="VgrG2_DUF2345"/>
</dbReference>
<dbReference type="InterPro" id="IPR006531">
    <property type="entry name" value="Gp5/Vgr_OB"/>
</dbReference>
<dbReference type="EMBL" id="BMKG01000012">
    <property type="protein sequence ID" value="GGC07415.1"/>
    <property type="molecule type" value="Genomic_DNA"/>
</dbReference>
<evidence type="ECO:0000259" key="2">
    <source>
        <dbReference type="Pfam" id="PF04717"/>
    </source>
</evidence>
<dbReference type="RefSeq" id="WP_188916001.1">
    <property type="nucleotide sequence ID" value="NZ_BMKG01000012.1"/>
</dbReference>
<dbReference type="SUPFAM" id="SSF69255">
    <property type="entry name" value="gp5 N-terminal domain-like"/>
    <property type="match status" value="1"/>
</dbReference>
<evidence type="ECO:0000256" key="1">
    <source>
        <dbReference type="SAM" id="MobiDB-lite"/>
    </source>
</evidence>
<evidence type="ECO:0000313" key="6">
    <source>
        <dbReference type="Proteomes" id="UP000622638"/>
    </source>
</evidence>
<dbReference type="InterPro" id="IPR037026">
    <property type="entry name" value="Vgr_OB-fold_dom_sf"/>
</dbReference>
<feature type="compositionally biased region" description="Basic and acidic residues" evidence="1">
    <location>
        <begin position="755"/>
        <end position="768"/>
    </location>
</feature>
<proteinExistence type="predicted"/>
<dbReference type="Proteomes" id="UP000622638">
    <property type="component" value="Unassembled WGS sequence"/>
</dbReference>
<dbReference type="Pfam" id="PF04717">
    <property type="entry name" value="Phage_base_V"/>
    <property type="match status" value="1"/>
</dbReference>
<dbReference type="Gene3D" id="2.30.110.50">
    <property type="match status" value="1"/>
</dbReference>
<gene>
    <name evidence="5" type="ORF">GCM10011572_31280</name>
</gene>
<keyword evidence="6" id="KW-1185">Reference proteome</keyword>
<dbReference type="Pfam" id="PF13296">
    <property type="entry name" value="T6SS_Vgr"/>
    <property type="match status" value="1"/>
</dbReference>
<dbReference type="SUPFAM" id="SSF69279">
    <property type="entry name" value="Phage tail proteins"/>
    <property type="match status" value="2"/>
</dbReference>
<dbReference type="InterPro" id="IPR028244">
    <property type="entry name" value="T6SS_Rhs_Vgr_dom"/>
</dbReference>
<feature type="domain" description="Gp5/Type VI secretion system Vgr protein OB-fold" evidence="2">
    <location>
        <begin position="466"/>
        <end position="529"/>
    </location>
</feature>
<accession>A0ABQ1KV97</accession>
<evidence type="ECO:0000313" key="5">
    <source>
        <dbReference type="EMBL" id="GGC07415.1"/>
    </source>
</evidence>
<dbReference type="Pfam" id="PF05954">
    <property type="entry name" value="Phage_GPD"/>
    <property type="match status" value="1"/>
</dbReference>
<dbReference type="Pfam" id="PF10106">
    <property type="entry name" value="DUF2345"/>
    <property type="match status" value="1"/>
</dbReference>
<evidence type="ECO:0000259" key="3">
    <source>
        <dbReference type="Pfam" id="PF10106"/>
    </source>
</evidence>
<evidence type="ECO:0000259" key="4">
    <source>
        <dbReference type="Pfam" id="PF13296"/>
    </source>
</evidence>
<organism evidence="5 6">
    <name type="scientific">Pseudoduganella buxea</name>
    <dbReference type="NCBI Taxonomy" id="1949069"/>
    <lineage>
        <taxon>Bacteria</taxon>
        <taxon>Pseudomonadati</taxon>
        <taxon>Pseudomonadota</taxon>
        <taxon>Betaproteobacteria</taxon>
        <taxon>Burkholderiales</taxon>
        <taxon>Oxalobacteraceae</taxon>
        <taxon>Telluria group</taxon>
        <taxon>Pseudoduganella</taxon>
    </lineage>
</organism>
<dbReference type="Gene3D" id="3.55.50.10">
    <property type="entry name" value="Baseplate protein-like domains"/>
    <property type="match status" value="1"/>
</dbReference>
<feature type="region of interest" description="Disordered" evidence="1">
    <location>
        <begin position="534"/>
        <end position="588"/>
    </location>
</feature>
<dbReference type="InterPro" id="IPR006533">
    <property type="entry name" value="T6SS_Vgr_RhsGE"/>
</dbReference>
<dbReference type="NCBIfam" id="TIGR01646">
    <property type="entry name" value="vgr_GE"/>
    <property type="match status" value="1"/>
</dbReference>
<dbReference type="Gene3D" id="2.40.50.230">
    <property type="entry name" value="Gp5 N-terminal domain"/>
    <property type="match status" value="1"/>
</dbReference>
<reference evidence="6" key="1">
    <citation type="journal article" date="2019" name="Int. J. Syst. Evol. Microbiol.">
        <title>The Global Catalogue of Microorganisms (GCM) 10K type strain sequencing project: providing services to taxonomists for standard genome sequencing and annotation.</title>
        <authorList>
            <consortium name="The Broad Institute Genomics Platform"/>
            <consortium name="The Broad Institute Genome Sequencing Center for Infectious Disease"/>
            <person name="Wu L."/>
            <person name="Ma J."/>
        </authorList>
    </citation>
    <scope>NUCLEOTIDE SEQUENCE [LARGE SCALE GENOMIC DNA]</scope>
    <source>
        <strain evidence="6">CGMCC 1.15931</strain>
    </source>
</reference>
<feature type="domain" description="Putative type VI secretion system Rhs element associated Vgr" evidence="4">
    <location>
        <begin position="599"/>
        <end position="709"/>
    </location>
</feature>